<protein>
    <submittedName>
        <fullName evidence="6">CerR family C-terminal domain-containing protein</fullName>
    </submittedName>
</protein>
<dbReference type="InterPro" id="IPR050109">
    <property type="entry name" value="HTH-type_TetR-like_transc_reg"/>
</dbReference>
<reference evidence="6 7" key="1">
    <citation type="submission" date="2021-08" db="EMBL/GenBank/DDBJ databases">
        <authorList>
            <person name="Tuo L."/>
        </authorList>
    </citation>
    <scope>NUCLEOTIDE SEQUENCE [LARGE SCALE GENOMIC DNA]</scope>
    <source>
        <strain evidence="6 7">JCM 31229</strain>
    </source>
</reference>
<dbReference type="InterPro" id="IPR015292">
    <property type="entry name" value="Tscrpt_reg_YbiH_C"/>
</dbReference>
<comment type="caution">
    <text evidence="6">The sequence shown here is derived from an EMBL/GenBank/DDBJ whole genome shotgun (WGS) entry which is preliminary data.</text>
</comment>
<evidence type="ECO:0000256" key="3">
    <source>
        <dbReference type="ARBA" id="ARBA00023163"/>
    </source>
</evidence>
<keyword evidence="1" id="KW-0805">Transcription regulation</keyword>
<dbReference type="Pfam" id="PF00440">
    <property type="entry name" value="TetR_N"/>
    <property type="match status" value="1"/>
</dbReference>
<evidence type="ECO:0000256" key="1">
    <source>
        <dbReference type="ARBA" id="ARBA00023015"/>
    </source>
</evidence>
<evidence type="ECO:0000259" key="5">
    <source>
        <dbReference type="PROSITE" id="PS50977"/>
    </source>
</evidence>
<feature type="domain" description="HTH tetR-type" evidence="5">
    <location>
        <begin position="14"/>
        <end position="74"/>
    </location>
</feature>
<evidence type="ECO:0000256" key="4">
    <source>
        <dbReference type="PROSITE-ProRule" id="PRU00335"/>
    </source>
</evidence>
<feature type="DNA-binding region" description="H-T-H motif" evidence="4">
    <location>
        <begin position="37"/>
        <end position="56"/>
    </location>
</feature>
<keyword evidence="2 4" id="KW-0238">DNA-binding</keyword>
<dbReference type="SUPFAM" id="SSF46689">
    <property type="entry name" value="Homeodomain-like"/>
    <property type="match status" value="1"/>
</dbReference>
<evidence type="ECO:0000256" key="2">
    <source>
        <dbReference type="ARBA" id="ARBA00023125"/>
    </source>
</evidence>
<proteinExistence type="predicted"/>
<dbReference type="Gene3D" id="1.10.10.60">
    <property type="entry name" value="Homeodomain-like"/>
    <property type="match status" value="1"/>
</dbReference>
<dbReference type="PROSITE" id="PS50977">
    <property type="entry name" value="HTH_TETR_2"/>
    <property type="match status" value="1"/>
</dbReference>
<dbReference type="InterPro" id="IPR009057">
    <property type="entry name" value="Homeodomain-like_sf"/>
</dbReference>
<dbReference type="PANTHER" id="PTHR30055">
    <property type="entry name" value="HTH-TYPE TRANSCRIPTIONAL REGULATOR RUTR"/>
    <property type="match status" value="1"/>
</dbReference>
<accession>A0ABS7PVT2</accession>
<sequence>MMARPRRALRSDGEETRARLLESAGELFAANGYGETTGKAIAAHAAADLASINYHFGGRDALYRAVLIEAHRRIVSRDALEEIAALDLPAPRKLRMLLDMLVSVVVRTEHWSSRVLLRELASPSSHFVVLRQNEVLPKLGIVLSLISEITGIPMGEPALFHCFLSTAAPCAMLIMTRGALIPEGMPPLAPELLADHLHRFAMAGLDAAAKHHAAARAGAEPPAGS</sequence>
<keyword evidence="3" id="KW-0804">Transcription</keyword>
<dbReference type="InterPro" id="IPR001647">
    <property type="entry name" value="HTH_TetR"/>
</dbReference>
<dbReference type="Gene3D" id="1.10.357.10">
    <property type="entry name" value="Tetracycline Repressor, domain 2"/>
    <property type="match status" value="1"/>
</dbReference>
<keyword evidence="7" id="KW-1185">Reference proteome</keyword>
<organism evidence="6 7">
    <name type="scientific">Sphingomonas colocasiae</name>
    <dbReference type="NCBI Taxonomy" id="1848973"/>
    <lineage>
        <taxon>Bacteria</taxon>
        <taxon>Pseudomonadati</taxon>
        <taxon>Pseudomonadota</taxon>
        <taxon>Alphaproteobacteria</taxon>
        <taxon>Sphingomonadales</taxon>
        <taxon>Sphingomonadaceae</taxon>
        <taxon>Sphingomonas</taxon>
    </lineage>
</organism>
<evidence type="ECO:0000313" key="7">
    <source>
        <dbReference type="Proteomes" id="UP000706039"/>
    </source>
</evidence>
<dbReference type="Pfam" id="PF09209">
    <property type="entry name" value="CecR_C"/>
    <property type="match status" value="1"/>
</dbReference>
<dbReference type="PRINTS" id="PR00455">
    <property type="entry name" value="HTHTETR"/>
</dbReference>
<dbReference type="SUPFAM" id="SSF48498">
    <property type="entry name" value="Tetracyclin repressor-like, C-terminal domain"/>
    <property type="match status" value="1"/>
</dbReference>
<evidence type="ECO:0000313" key="6">
    <source>
        <dbReference type="EMBL" id="MBY8825318.1"/>
    </source>
</evidence>
<dbReference type="InterPro" id="IPR036271">
    <property type="entry name" value="Tet_transcr_reg_TetR-rel_C_sf"/>
</dbReference>
<dbReference type="PANTHER" id="PTHR30055:SF234">
    <property type="entry name" value="HTH-TYPE TRANSCRIPTIONAL REGULATOR BETI"/>
    <property type="match status" value="1"/>
</dbReference>
<name>A0ABS7PVT2_9SPHN</name>
<dbReference type="Proteomes" id="UP000706039">
    <property type="component" value="Unassembled WGS sequence"/>
</dbReference>
<gene>
    <name evidence="6" type="ORF">K7G82_23645</name>
</gene>
<dbReference type="EMBL" id="JAINVV010000011">
    <property type="protein sequence ID" value="MBY8825318.1"/>
    <property type="molecule type" value="Genomic_DNA"/>
</dbReference>